<dbReference type="PATRIC" id="fig|1028800.3.peg.5647"/>
<dbReference type="eggNOG" id="ENOG502ZNNI">
    <property type="taxonomic scope" value="Bacteria"/>
</dbReference>
<dbReference type="InterPro" id="IPR009962">
    <property type="entry name" value="DUF1488"/>
</dbReference>
<dbReference type="AlphaFoldDB" id="A0A068T0S3"/>
<geneLocation type="plasmid" evidence="2">
    <name>II</name>
</geneLocation>
<accession>A0A068T0S3</accession>
<gene>
    <name evidence="1" type="ORF">RG540_PA10130</name>
</gene>
<dbReference type="HOGENOM" id="CLU_170367_0_0_5"/>
<dbReference type="EMBL" id="HG938354">
    <property type="protein sequence ID" value="CDN51689.1"/>
    <property type="molecule type" value="Genomic_DNA"/>
</dbReference>
<dbReference type="SUPFAM" id="SSF160272">
    <property type="entry name" value="Shew3726-like"/>
    <property type="match status" value="1"/>
</dbReference>
<dbReference type="InterPro" id="IPR036692">
    <property type="entry name" value="Shew3726-like_sf"/>
</dbReference>
<name>A0A068T0S3_NEOGA</name>
<evidence type="ECO:0000313" key="1">
    <source>
        <dbReference type="EMBL" id="CDN51689.1"/>
    </source>
</evidence>
<evidence type="ECO:0000313" key="2">
    <source>
        <dbReference type="Proteomes" id="UP000028181"/>
    </source>
</evidence>
<reference evidence="2" key="1">
    <citation type="journal article" date="2014" name="BMC Genomics">
        <title>Genome sequencing of two Neorhizobium galegae strains reveals a noeT gene responsible for the unusual acetylation of the nodulation factors.</title>
        <authorList>
            <person name="Osterman J."/>
            <person name="Marsh J."/>
            <person name="Laine P.K."/>
            <person name="Zeng Z."/>
            <person name="Alatalo E."/>
            <person name="Sullivan J.T."/>
            <person name="Young J.P."/>
            <person name="Thomas-Oates J."/>
            <person name="Paulin L."/>
            <person name="Lindstrom K."/>
        </authorList>
    </citation>
    <scope>NUCLEOTIDE SEQUENCE [LARGE SCALE GENOMIC DNA]</scope>
    <source>
        <strain evidence="2">HAMBI 540</strain>
    </source>
</reference>
<dbReference type="Pfam" id="PF07369">
    <property type="entry name" value="DUF1488"/>
    <property type="match status" value="1"/>
</dbReference>
<keyword evidence="1" id="KW-0614">Plasmid</keyword>
<dbReference type="GeneID" id="24261105"/>
<dbReference type="RefSeq" id="WP_041365267.1">
    <property type="nucleotide sequence ID" value="NZ_HG938354.1"/>
</dbReference>
<evidence type="ECO:0008006" key="3">
    <source>
        <dbReference type="Google" id="ProtNLM"/>
    </source>
</evidence>
<organism evidence="1 2">
    <name type="scientific">Neorhizobium galegae bv. orientalis str. HAMBI 540</name>
    <dbReference type="NCBI Taxonomy" id="1028800"/>
    <lineage>
        <taxon>Bacteria</taxon>
        <taxon>Pseudomonadati</taxon>
        <taxon>Pseudomonadota</taxon>
        <taxon>Alphaproteobacteria</taxon>
        <taxon>Hyphomicrobiales</taxon>
        <taxon>Rhizobiaceae</taxon>
        <taxon>Rhizobium/Agrobacterium group</taxon>
        <taxon>Neorhizobium</taxon>
    </lineage>
</organism>
<proteinExistence type="predicted"/>
<keyword evidence="2" id="KW-1185">Reference proteome</keyword>
<dbReference type="OrthoDB" id="7360668at2"/>
<sequence>MSLTFPNTSRSFDEIRNVVRFTGYDGMFEVKFFVDATALVKTAASKVSEADCLRAFDAARARIQVAATRLYSPKRGTIYTLSAADLV</sequence>
<dbReference type="KEGG" id="ngg:RG540_PA10130"/>
<dbReference type="Proteomes" id="UP000028181">
    <property type="component" value="Plasmid pHAMBI540a"/>
</dbReference>
<protein>
    <recommendedName>
        <fullName evidence="3">DUF1488 domain-containing protein</fullName>
    </recommendedName>
</protein>